<accession>A0A1J5RDN7</accession>
<dbReference type="PANTHER" id="PTHR40940">
    <property type="entry name" value="PROTEIN BATD-RELATED"/>
    <property type="match status" value="1"/>
</dbReference>
<gene>
    <name evidence="4" type="ORF">GALL_238350</name>
</gene>
<evidence type="ECO:0000259" key="3">
    <source>
        <dbReference type="Pfam" id="PF25607"/>
    </source>
</evidence>
<organism evidence="4">
    <name type="scientific">mine drainage metagenome</name>
    <dbReference type="NCBI Taxonomy" id="410659"/>
    <lineage>
        <taxon>unclassified sequences</taxon>
        <taxon>metagenomes</taxon>
        <taxon>ecological metagenomes</taxon>
    </lineage>
</organism>
<evidence type="ECO:0000313" key="4">
    <source>
        <dbReference type="EMBL" id="OIQ94206.1"/>
    </source>
</evidence>
<keyword evidence="2" id="KW-0812">Transmembrane</keyword>
<protein>
    <submittedName>
        <fullName evidence="4">Trafficking protein particle complex subunit 10, TRAPPC10</fullName>
    </submittedName>
</protein>
<name>A0A1J5RDN7_9ZZZZ</name>
<evidence type="ECO:0000256" key="1">
    <source>
        <dbReference type="SAM" id="MobiDB-lite"/>
    </source>
</evidence>
<comment type="caution">
    <text evidence="4">The sequence shown here is derived from an EMBL/GenBank/DDBJ whole genome shotgun (WGS) entry which is preliminary data.</text>
</comment>
<keyword evidence="2" id="KW-0472">Membrane</keyword>
<feature type="domain" description="DUF7939" evidence="3">
    <location>
        <begin position="452"/>
        <end position="533"/>
    </location>
</feature>
<reference evidence="4" key="1">
    <citation type="submission" date="2016-10" db="EMBL/GenBank/DDBJ databases">
        <title>Sequence of Gallionella enrichment culture.</title>
        <authorList>
            <person name="Poehlein A."/>
            <person name="Muehling M."/>
            <person name="Daniel R."/>
        </authorList>
    </citation>
    <scope>NUCLEOTIDE SEQUENCE</scope>
</reference>
<feature type="transmembrane region" description="Helical" evidence="2">
    <location>
        <begin position="411"/>
        <end position="432"/>
    </location>
</feature>
<keyword evidence="2" id="KW-1133">Transmembrane helix</keyword>
<dbReference type="PANTHER" id="PTHR40940:SF1">
    <property type="entry name" value="PROTEIN BATD"/>
    <property type="match status" value="1"/>
</dbReference>
<dbReference type="Pfam" id="PF13584">
    <property type="entry name" value="BatD"/>
    <property type="match status" value="1"/>
</dbReference>
<dbReference type="InterPro" id="IPR025738">
    <property type="entry name" value="BatD"/>
</dbReference>
<dbReference type="InterPro" id="IPR057699">
    <property type="entry name" value="DUF7939"/>
</dbReference>
<feature type="region of interest" description="Disordered" evidence="1">
    <location>
        <begin position="530"/>
        <end position="553"/>
    </location>
</feature>
<dbReference type="AlphaFoldDB" id="A0A1J5RDN7"/>
<evidence type="ECO:0000256" key="2">
    <source>
        <dbReference type="SAM" id="Phobius"/>
    </source>
</evidence>
<dbReference type="Pfam" id="PF25607">
    <property type="entry name" value="DUF7939"/>
    <property type="match status" value="1"/>
</dbReference>
<dbReference type="EMBL" id="MLJW01000191">
    <property type="protein sequence ID" value="OIQ94206.1"/>
    <property type="molecule type" value="Genomic_DNA"/>
</dbReference>
<proteinExistence type="predicted"/>
<sequence length="553" mass="59683">MVSLQRFLLICTLALLAATPALASLRAQVDRNPVAMDESFTLTLQSSDSGGEPDLDVLQRDFDVLGQSKSSSLQIINGQTSGSVQWQISLMPKRSGRLQIPAISVGSQSSQPIELTVSPASQTQAAPGGQLFLEVSAEPHVAYVQQQIIFTVRLYRTVDLGNGSSLSDPAFPKMDALVERLGGDRSFQTIRNGQTYSVIERRYAVYAQKSGQFSSAPVVFDGDVIAGGGGFFSFDPFGQNSRHLHLSSKTIDLSVKPMPAGASGSRWLPASKLLLTEQWSEQPPRFTVGEPITRTLTLTATGLTAAQLPALAGQPIAGLKLYPDQPALKDNPDDQGITGTRVQKIAIIPTRAGKLTLPAIEVKWWNVDADKEEAATLPARSITVLPGAPQAAAPPGVAPPLQVPTGATAGWWPWLSLSLALGWLATVLAWVWRAREKSRPGKPAVTEERLAQLKRRLKESCAANDAGAAQSQLLSWAKRRWPEQPPTSLAALARRCDPELAAALGELDRTLYSGVESNWRGEALWRRFSQHRPAGKEQRSEPGASLEALYRSP</sequence>